<dbReference type="STRING" id="686796.SAMN04488104_102440"/>
<dbReference type="AlphaFoldDB" id="A0A1G6TUR9"/>
<keyword evidence="2" id="KW-1185">Reference proteome</keyword>
<protein>
    <submittedName>
        <fullName evidence="1">Uncharacterized protein</fullName>
    </submittedName>
</protein>
<reference evidence="2" key="1">
    <citation type="submission" date="2016-10" db="EMBL/GenBank/DDBJ databases">
        <authorList>
            <person name="Varghese N."/>
            <person name="Submissions S."/>
        </authorList>
    </citation>
    <scope>NUCLEOTIDE SEQUENCE [LARGE SCALE GENOMIC DNA]</scope>
    <source>
        <strain evidence="2">DSM 23095</strain>
    </source>
</reference>
<gene>
    <name evidence="1" type="ORF">SAMN04488104_102440</name>
</gene>
<dbReference type="RefSeq" id="WP_087939953.1">
    <property type="nucleotide sequence ID" value="NZ_FNAC01000024.1"/>
</dbReference>
<organism evidence="1 2">
    <name type="scientific">Algoriphagus faecimaris</name>
    <dbReference type="NCBI Taxonomy" id="686796"/>
    <lineage>
        <taxon>Bacteria</taxon>
        <taxon>Pseudomonadati</taxon>
        <taxon>Bacteroidota</taxon>
        <taxon>Cytophagia</taxon>
        <taxon>Cytophagales</taxon>
        <taxon>Cyclobacteriaceae</taxon>
        <taxon>Algoriphagus</taxon>
    </lineage>
</organism>
<evidence type="ECO:0000313" key="2">
    <source>
        <dbReference type="Proteomes" id="UP000199060"/>
    </source>
</evidence>
<dbReference type="Proteomes" id="UP000199060">
    <property type="component" value="Unassembled WGS sequence"/>
</dbReference>
<dbReference type="OrthoDB" id="826068at2"/>
<sequence length="139" mass="15876">MEIQFNESELNTLARSFTKKNIKIKLLEDNSFQINALVFISARCHIERTSERSLCIRYNTPFLVNQLVKFFGNLEKTGIVWDKKNAKIHLDFIQLLREKNPAIPFDIGIESISIAGEKLNLNLALSSSSDFIQETEIGS</sequence>
<dbReference type="EMBL" id="FNAC01000024">
    <property type="protein sequence ID" value="SDD32779.1"/>
    <property type="molecule type" value="Genomic_DNA"/>
</dbReference>
<name>A0A1G6TUR9_9BACT</name>
<accession>A0A1G6TUR9</accession>
<evidence type="ECO:0000313" key="1">
    <source>
        <dbReference type="EMBL" id="SDD32779.1"/>
    </source>
</evidence>
<proteinExistence type="predicted"/>